<gene>
    <name evidence="7" type="ORF">QJS04_geneDACA000987</name>
</gene>
<keyword evidence="1" id="KW-0597">Phosphoprotein</keyword>
<proteinExistence type="predicted"/>
<dbReference type="EMBL" id="JAUJYN010000010">
    <property type="protein sequence ID" value="KAK1262735.1"/>
    <property type="molecule type" value="Genomic_DNA"/>
</dbReference>
<keyword evidence="4 7" id="KW-0418">Kinase</keyword>
<name>A0AAV9AFI7_ACOGR</name>
<comment type="caution">
    <text evidence="7">The sequence shown here is derived from an EMBL/GenBank/DDBJ whole genome shotgun (WGS) entry which is preliminary data.</text>
</comment>
<evidence type="ECO:0000256" key="1">
    <source>
        <dbReference type="ARBA" id="ARBA00022553"/>
    </source>
</evidence>
<evidence type="ECO:0000256" key="3">
    <source>
        <dbReference type="ARBA" id="ARBA00022741"/>
    </source>
</evidence>
<dbReference type="Gene3D" id="1.10.510.10">
    <property type="entry name" value="Transferase(Phosphotransferase) domain 1"/>
    <property type="match status" value="1"/>
</dbReference>
<dbReference type="Proteomes" id="UP001179952">
    <property type="component" value="Unassembled WGS sequence"/>
</dbReference>
<dbReference type="AlphaFoldDB" id="A0AAV9AFI7"/>
<keyword evidence="3" id="KW-0547">Nucleotide-binding</keyword>
<keyword evidence="2" id="KW-0808">Transferase</keyword>
<reference evidence="7" key="2">
    <citation type="submission" date="2023-06" db="EMBL/GenBank/DDBJ databases">
        <authorList>
            <person name="Ma L."/>
            <person name="Liu K.-W."/>
            <person name="Li Z."/>
            <person name="Hsiao Y.-Y."/>
            <person name="Qi Y."/>
            <person name="Fu T."/>
            <person name="Tang G."/>
            <person name="Zhang D."/>
            <person name="Sun W.-H."/>
            <person name="Liu D.-K."/>
            <person name="Li Y."/>
            <person name="Chen G.-Z."/>
            <person name="Liu X.-D."/>
            <person name="Liao X.-Y."/>
            <person name="Jiang Y.-T."/>
            <person name="Yu X."/>
            <person name="Hao Y."/>
            <person name="Huang J."/>
            <person name="Zhao X.-W."/>
            <person name="Ke S."/>
            <person name="Chen Y.-Y."/>
            <person name="Wu W.-L."/>
            <person name="Hsu J.-L."/>
            <person name="Lin Y.-F."/>
            <person name="Huang M.-D."/>
            <person name="Li C.-Y."/>
            <person name="Huang L."/>
            <person name="Wang Z.-W."/>
            <person name="Zhao X."/>
            <person name="Zhong W.-Y."/>
            <person name="Peng D.-H."/>
            <person name="Ahmad S."/>
            <person name="Lan S."/>
            <person name="Zhang J.-S."/>
            <person name="Tsai W.-C."/>
            <person name="Van De Peer Y."/>
            <person name="Liu Z.-J."/>
        </authorList>
    </citation>
    <scope>NUCLEOTIDE SEQUENCE</scope>
    <source>
        <strain evidence="7">SCP</strain>
        <tissue evidence="7">Leaves</tissue>
    </source>
</reference>
<reference evidence="7" key="1">
    <citation type="journal article" date="2023" name="Nat. Commun.">
        <title>Diploid and tetraploid genomes of Acorus and the evolution of monocots.</title>
        <authorList>
            <person name="Ma L."/>
            <person name="Liu K.W."/>
            <person name="Li Z."/>
            <person name="Hsiao Y.Y."/>
            <person name="Qi Y."/>
            <person name="Fu T."/>
            <person name="Tang G.D."/>
            <person name="Zhang D."/>
            <person name="Sun W.H."/>
            <person name="Liu D.K."/>
            <person name="Li Y."/>
            <person name="Chen G.Z."/>
            <person name="Liu X.D."/>
            <person name="Liao X.Y."/>
            <person name="Jiang Y.T."/>
            <person name="Yu X."/>
            <person name="Hao Y."/>
            <person name="Huang J."/>
            <person name="Zhao X.W."/>
            <person name="Ke S."/>
            <person name="Chen Y.Y."/>
            <person name="Wu W.L."/>
            <person name="Hsu J.L."/>
            <person name="Lin Y.F."/>
            <person name="Huang M.D."/>
            <person name="Li C.Y."/>
            <person name="Huang L."/>
            <person name="Wang Z.W."/>
            <person name="Zhao X."/>
            <person name="Zhong W.Y."/>
            <person name="Peng D.H."/>
            <person name="Ahmad S."/>
            <person name="Lan S."/>
            <person name="Zhang J.S."/>
            <person name="Tsai W.C."/>
            <person name="Van de Peer Y."/>
            <person name="Liu Z.J."/>
        </authorList>
    </citation>
    <scope>NUCLEOTIDE SEQUENCE</scope>
    <source>
        <strain evidence="7">SCP</strain>
    </source>
</reference>
<evidence type="ECO:0000256" key="5">
    <source>
        <dbReference type="ARBA" id="ARBA00022840"/>
    </source>
</evidence>
<dbReference type="PANTHER" id="PTHR47983">
    <property type="entry name" value="PTO-INTERACTING PROTEIN 1-LIKE"/>
    <property type="match status" value="1"/>
</dbReference>
<evidence type="ECO:0000256" key="2">
    <source>
        <dbReference type="ARBA" id="ARBA00022679"/>
    </source>
</evidence>
<dbReference type="PANTHER" id="PTHR47983:SF7">
    <property type="entry name" value="PROTEIN KINASE SUPERFAMILY PROTEIN"/>
    <property type="match status" value="1"/>
</dbReference>
<accession>A0AAV9AFI7</accession>
<dbReference type="GO" id="GO:0016301">
    <property type="term" value="F:kinase activity"/>
    <property type="evidence" value="ECO:0007669"/>
    <property type="project" value="UniProtKB-KW"/>
</dbReference>
<feature type="region of interest" description="Disordered" evidence="6">
    <location>
        <begin position="1"/>
        <end position="34"/>
    </location>
</feature>
<evidence type="ECO:0000313" key="8">
    <source>
        <dbReference type="Proteomes" id="UP001179952"/>
    </source>
</evidence>
<keyword evidence="8" id="KW-1185">Reference proteome</keyword>
<evidence type="ECO:0000313" key="7">
    <source>
        <dbReference type="EMBL" id="KAK1262735.1"/>
    </source>
</evidence>
<protein>
    <submittedName>
        <fullName evidence="7">PTI1-like tyrosine-protein kinase 3</fullName>
    </submittedName>
</protein>
<sequence>MGKFEEENISTRPRGSATTSPLDGQTSHGSCTYAMKPSHKNVCSDAETKARRKAEVKIIEARHEVEVKIEAKSKAESYIKLKELQDSISAATPRLSEDKVKQCIDPKLKGEYPPEGVAKLAAVAALCVQYESEFRPNMSIVVKALQPLLMQKSVAPALAPEVYLILDEYILAGELQETSKKAIIE</sequence>
<organism evidence="7 8">
    <name type="scientific">Acorus gramineus</name>
    <name type="common">Dwarf sweet flag</name>
    <dbReference type="NCBI Taxonomy" id="55184"/>
    <lineage>
        <taxon>Eukaryota</taxon>
        <taxon>Viridiplantae</taxon>
        <taxon>Streptophyta</taxon>
        <taxon>Embryophyta</taxon>
        <taxon>Tracheophyta</taxon>
        <taxon>Spermatophyta</taxon>
        <taxon>Magnoliopsida</taxon>
        <taxon>Liliopsida</taxon>
        <taxon>Acoraceae</taxon>
        <taxon>Acorus</taxon>
    </lineage>
</organism>
<feature type="compositionally biased region" description="Polar residues" evidence="6">
    <location>
        <begin position="10"/>
        <end position="30"/>
    </location>
</feature>
<evidence type="ECO:0000256" key="6">
    <source>
        <dbReference type="SAM" id="MobiDB-lite"/>
    </source>
</evidence>
<dbReference type="InterPro" id="IPR052101">
    <property type="entry name" value="Plant_StressResp_Kinase"/>
</dbReference>
<dbReference type="GO" id="GO:0005524">
    <property type="term" value="F:ATP binding"/>
    <property type="evidence" value="ECO:0007669"/>
    <property type="project" value="UniProtKB-KW"/>
</dbReference>
<keyword evidence="5" id="KW-0067">ATP-binding</keyword>
<evidence type="ECO:0000256" key="4">
    <source>
        <dbReference type="ARBA" id="ARBA00022777"/>
    </source>
</evidence>